<keyword evidence="2" id="KW-0378">Hydrolase</keyword>
<dbReference type="PROSITE" id="PS51193">
    <property type="entry name" value="HELICASE_ATP_BIND_2"/>
    <property type="match status" value="1"/>
</dbReference>
<dbReference type="SUPFAM" id="SSF52540">
    <property type="entry name" value="P-loop containing nucleoside triphosphate hydrolases"/>
    <property type="match status" value="1"/>
</dbReference>
<dbReference type="InterPro" id="IPR027417">
    <property type="entry name" value="P-loop_NTPase"/>
</dbReference>
<dbReference type="GO" id="GO:0016787">
    <property type="term" value="F:hydrolase activity"/>
    <property type="evidence" value="ECO:0007669"/>
    <property type="project" value="UniProtKB-KW"/>
</dbReference>
<name>A0A382ISF9_9ZZZZ</name>
<gene>
    <name evidence="5" type="ORF">METZ01_LOCUS254425</name>
</gene>
<keyword evidence="3" id="KW-0067">ATP-binding</keyword>
<proteinExistence type="predicted"/>
<dbReference type="GO" id="GO:0005524">
    <property type="term" value="F:ATP binding"/>
    <property type="evidence" value="ECO:0007669"/>
    <property type="project" value="UniProtKB-KW"/>
</dbReference>
<keyword evidence="1" id="KW-0547">Nucleotide-binding</keyword>
<protein>
    <recommendedName>
        <fullName evidence="4">Helicase ATP-binding domain-containing protein</fullName>
    </recommendedName>
</protein>
<feature type="non-terminal residue" evidence="5">
    <location>
        <position position="356"/>
    </location>
</feature>
<evidence type="ECO:0000256" key="3">
    <source>
        <dbReference type="ARBA" id="ARBA00022840"/>
    </source>
</evidence>
<feature type="non-terminal residue" evidence="5">
    <location>
        <position position="1"/>
    </location>
</feature>
<organism evidence="5">
    <name type="scientific">marine metagenome</name>
    <dbReference type="NCBI Taxonomy" id="408172"/>
    <lineage>
        <taxon>unclassified sequences</taxon>
        <taxon>metagenomes</taxon>
        <taxon>ecological metagenomes</taxon>
    </lineage>
</organism>
<evidence type="ECO:0000259" key="4">
    <source>
        <dbReference type="PROSITE" id="PS51193"/>
    </source>
</evidence>
<accession>A0A382ISF9</accession>
<reference evidence="5" key="1">
    <citation type="submission" date="2018-05" db="EMBL/GenBank/DDBJ databases">
        <authorList>
            <person name="Lanie J.A."/>
            <person name="Ng W.-L."/>
            <person name="Kazmierczak K.M."/>
            <person name="Andrzejewski T.M."/>
            <person name="Davidsen T.M."/>
            <person name="Wayne K.J."/>
            <person name="Tettelin H."/>
            <person name="Glass J.I."/>
            <person name="Rusch D."/>
            <person name="Podicherti R."/>
            <person name="Tsui H.-C.T."/>
            <person name="Winkler M.E."/>
        </authorList>
    </citation>
    <scope>NUCLEOTIDE SEQUENCE</scope>
</reference>
<sequence length="356" mass="39486">TGVGKTLGYIAPASLWARKNGGTVWLSTYTKNLQGQIDRELDRLYPDRETKHQRVVIRKGRENYLCLLNYEEAVNSRILPSDAESGALGLLARWIMATRDGDMIGGDFPAWLGGLLRQSHISGLADHRGECIYSACSHYRKCFVESAVRRARHAELVISNHSLVMVLGARNEDIGLLPSHYVFDEGHHLFDAADSTFTSRLSGRDTFELRRWLLGIEVGSVGRTRGLKGRIGDLVAEDSAAMVAMKAILESALMLPATGWQQRVADGSPQGEVELFLCCVHQQVITQARPNDGYDLETRPHPCVEGLLAVAMELERALSRLGVAMSAFELTIDRILHDSGRDMESGKRFRLEAVSR</sequence>
<evidence type="ECO:0000256" key="1">
    <source>
        <dbReference type="ARBA" id="ARBA00022741"/>
    </source>
</evidence>
<feature type="domain" description="Helicase ATP-binding" evidence="4">
    <location>
        <begin position="1"/>
        <end position="238"/>
    </location>
</feature>
<dbReference type="InterPro" id="IPR014013">
    <property type="entry name" value="Helic_SF1/SF2_ATP-bd_DinG/Rad3"/>
</dbReference>
<evidence type="ECO:0000256" key="2">
    <source>
        <dbReference type="ARBA" id="ARBA00022801"/>
    </source>
</evidence>
<dbReference type="EMBL" id="UINC01068731">
    <property type="protein sequence ID" value="SVC01571.1"/>
    <property type="molecule type" value="Genomic_DNA"/>
</dbReference>
<evidence type="ECO:0000313" key="5">
    <source>
        <dbReference type="EMBL" id="SVC01571.1"/>
    </source>
</evidence>
<dbReference type="AlphaFoldDB" id="A0A382ISF9"/>
<dbReference type="Gene3D" id="3.40.50.300">
    <property type="entry name" value="P-loop containing nucleotide triphosphate hydrolases"/>
    <property type="match status" value="1"/>
</dbReference>